<dbReference type="RefSeq" id="WP_091932099.1">
    <property type="nucleotide sequence ID" value="NZ_FOUJ01000001.1"/>
</dbReference>
<comment type="similarity">
    <text evidence="1">Belongs to the sulfur carrier protein TusA family.</text>
</comment>
<dbReference type="PANTHER" id="PTHR33279">
    <property type="entry name" value="SULFUR CARRIER PROTEIN YEDF-RELATED"/>
    <property type="match status" value="1"/>
</dbReference>
<name>A0A1I4NV99_9EURY</name>
<dbReference type="Proteomes" id="UP000198535">
    <property type="component" value="Unassembled WGS sequence"/>
</dbReference>
<keyword evidence="3" id="KW-0808">Transferase</keyword>
<protein>
    <submittedName>
        <fullName evidence="3">Sulfurtransferase TusA</fullName>
    </submittedName>
</protein>
<evidence type="ECO:0000259" key="2">
    <source>
        <dbReference type="PROSITE" id="PS01148"/>
    </source>
</evidence>
<reference evidence="4" key="1">
    <citation type="submission" date="2016-10" db="EMBL/GenBank/DDBJ databases">
        <authorList>
            <person name="Varghese N."/>
            <person name="Submissions S."/>
        </authorList>
    </citation>
    <scope>NUCLEOTIDE SEQUENCE [LARGE SCALE GENOMIC DNA]</scope>
    <source>
        <strain evidence="4">Mob M</strain>
    </source>
</reference>
<evidence type="ECO:0000313" key="3">
    <source>
        <dbReference type="EMBL" id="SFM19217.1"/>
    </source>
</evidence>
<dbReference type="PANTHER" id="PTHR33279:SF6">
    <property type="entry name" value="SULFUR CARRIER PROTEIN YEDF-RELATED"/>
    <property type="match status" value="1"/>
</dbReference>
<dbReference type="STRING" id="487685.SAMN04488696_0272"/>
<dbReference type="InterPro" id="IPR036868">
    <property type="entry name" value="TusA-like_sf"/>
</dbReference>
<dbReference type="Pfam" id="PF01206">
    <property type="entry name" value="TusA"/>
    <property type="match status" value="1"/>
</dbReference>
<evidence type="ECO:0000256" key="1">
    <source>
        <dbReference type="ARBA" id="ARBA00008984"/>
    </source>
</evidence>
<dbReference type="CDD" id="cd00291">
    <property type="entry name" value="SirA_YedF_YeeD"/>
    <property type="match status" value="1"/>
</dbReference>
<dbReference type="OrthoDB" id="45650at2157"/>
<sequence length="77" mass="8400">MVNEAIELDLKGEVCPLTFVKTKLHLEGLESGDHLTVIFDSRSAISSVPKSVKSEGHTIIGIDQEDAGTWKVHIEKA</sequence>
<organism evidence="3 4">
    <name type="scientific">Methanolobus profundi</name>
    <dbReference type="NCBI Taxonomy" id="487685"/>
    <lineage>
        <taxon>Archaea</taxon>
        <taxon>Methanobacteriati</taxon>
        <taxon>Methanobacteriota</taxon>
        <taxon>Stenosarchaea group</taxon>
        <taxon>Methanomicrobia</taxon>
        <taxon>Methanosarcinales</taxon>
        <taxon>Methanosarcinaceae</taxon>
        <taxon>Methanolobus</taxon>
    </lineage>
</organism>
<gene>
    <name evidence="3" type="ORF">SAMN04488696_0272</name>
</gene>
<evidence type="ECO:0000313" key="4">
    <source>
        <dbReference type="Proteomes" id="UP000198535"/>
    </source>
</evidence>
<dbReference type="Gene3D" id="3.30.110.40">
    <property type="entry name" value="TusA-like domain"/>
    <property type="match status" value="1"/>
</dbReference>
<dbReference type="EMBL" id="FOUJ01000001">
    <property type="protein sequence ID" value="SFM19217.1"/>
    <property type="molecule type" value="Genomic_DNA"/>
</dbReference>
<dbReference type="PROSITE" id="PS01148">
    <property type="entry name" value="UPF0033"/>
    <property type="match status" value="1"/>
</dbReference>
<dbReference type="GO" id="GO:0016740">
    <property type="term" value="F:transferase activity"/>
    <property type="evidence" value="ECO:0007669"/>
    <property type="project" value="UniProtKB-KW"/>
</dbReference>
<dbReference type="InterPro" id="IPR001455">
    <property type="entry name" value="TusA-like"/>
</dbReference>
<dbReference type="SUPFAM" id="SSF64307">
    <property type="entry name" value="SirA-like"/>
    <property type="match status" value="1"/>
</dbReference>
<keyword evidence="4" id="KW-1185">Reference proteome</keyword>
<dbReference type="AlphaFoldDB" id="A0A1I4NV99"/>
<accession>A0A1I4NV99</accession>
<proteinExistence type="inferred from homology"/>
<feature type="domain" description="UPF0033" evidence="2">
    <location>
        <begin position="8"/>
        <end position="32"/>
    </location>
</feature>